<dbReference type="PROSITE" id="PS51382">
    <property type="entry name" value="SPX"/>
    <property type="match status" value="1"/>
</dbReference>
<dbReference type="InterPro" id="IPR017907">
    <property type="entry name" value="Znf_RING_CS"/>
</dbReference>
<dbReference type="CDD" id="cd14482">
    <property type="entry name" value="SPX_BAH1-like"/>
    <property type="match status" value="1"/>
</dbReference>
<evidence type="ECO:0000256" key="2">
    <source>
        <dbReference type="ARBA" id="ARBA00004906"/>
    </source>
</evidence>
<feature type="domain" description="SPX" evidence="11">
    <location>
        <begin position="1"/>
        <end position="169"/>
    </location>
</feature>
<keyword evidence="4" id="KW-0808">Transferase</keyword>
<keyword evidence="5" id="KW-0479">Metal-binding</keyword>
<reference evidence="12" key="2">
    <citation type="submission" date="2023-06" db="EMBL/GenBank/DDBJ databases">
        <authorList>
            <person name="Ma L."/>
            <person name="Liu K.-W."/>
            <person name="Li Z."/>
            <person name="Hsiao Y.-Y."/>
            <person name="Qi Y."/>
            <person name="Fu T."/>
            <person name="Tang G."/>
            <person name="Zhang D."/>
            <person name="Sun W.-H."/>
            <person name="Liu D.-K."/>
            <person name="Li Y."/>
            <person name="Chen G.-Z."/>
            <person name="Liu X.-D."/>
            <person name="Liao X.-Y."/>
            <person name="Jiang Y.-T."/>
            <person name="Yu X."/>
            <person name="Hao Y."/>
            <person name="Huang J."/>
            <person name="Zhao X.-W."/>
            <person name="Ke S."/>
            <person name="Chen Y.-Y."/>
            <person name="Wu W.-L."/>
            <person name="Hsu J.-L."/>
            <person name="Lin Y.-F."/>
            <person name="Huang M.-D."/>
            <person name="Li C.-Y."/>
            <person name="Huang L."/>
            <person name="Wang Z.-W."/>
            <person name="Zhao X."/>
            <person name="Zhong W.-Y."/>
            <person name="Peng D.-H."/>
            <person name="Ahmad S."/>
            <person name="Lan S."/>
            <person name="Zhang J.-S."/>
            <person name="Tsai W.-C."/>
            <person name="Van De Peer Y."/>
            <person name="Liu Z.-J."/>
        </authorList>
    </citation>
    <scope>NUCLEOTIDE SEQUENCE</scope>
    <source>
        <strain evidence="12">SCP</strain>
        <tissue evidence="12">Leaves</tissue>
    </source>
</reference>
<dbReference type="PROSITE" id="PS00518">
    <property type="entry name" value="ZF_RING_1"/>
    <property type="match status" value="1"/>
</dbReference>
<evidence type="ECO:0000256" key="6">
    <source>
        <dbReference type="ARBA" id="ARBA00022771"/>
    </source>
</evidence>
<evidence type="ECO:0000256" key="4">
    <source>
        <dbReference type="ARBA" id="ARBA00022679"/>
    </source>
</evidence>
<evidence type="ECO:0000256" key="9">
    <source>
        <dbReference type="PROSITE-ProRule" id="PRU00175"/>
    </source>
</evidence>
<dbReference type="InterPro" id="IPR033326">
    <property type="entry name" value="BAH1"/>
</dbReference>
<protein>
    <recommendedName>
        <fullName evidence="3">RING-type E3 ubiquitin transferase</fullName>
        <ecNumber evidence="3">2.3.2.27</ecNumber>
    </recommendedName>
</protein>
<dbReference type="AlphaFoldDB" id="A0AAV9B5E2"/>
<dbReference type="GO" id="GO:0008270">
    <property type="term" value="F:zinc ion binding"/>
    <property type="evidence" value="ECO:0007669"/>
    <property type="project" value="UniProtKB-KW"/>
</dbReference>
<dbReference type="PANTHER" id="PTHR46764">
    <property type="entry name" value="E3 UBIQUITIN-PROTEIN LIGASE BAH1"/>
    <property type="match status" value="1"/>
</dbReference>
<comment type="caution">
    <text evidence="12">The sequence shown here is derived from an EMBL/GenBank/DDBJ whole genome shotgun (WGS) entry which is preliminary data.</text>
</comment>
<keyword evidence="8" id="KW-0862">Zinc</keyword>
<evidence type="ECO:0000256" key="1">
    <source>
        <dbReference type="ARBA" id="ARBA00000900"/>
    </source>
</evidence>
<dbReference type="EC" id="2.3.2.27" evidence="3"/>
<dbReference type="InterPro" id="IPR013083">
    <property type="entry name" value="Znf_RING/FYVE/PHD"/>
</dbReference>
<evidence type="ECO:0000313" key="12">
    <source>
        <dbReference type="EMBL" id="KAK1271615.1"/>
    </source>
</evidence>
<sequence>MKFGMTFAEYLQHGEQEGFLNNCSHVEYKRLKKVLKSCRICRAESHGEGEDDSGGGGGEGASELCQCESKAAQCPACDQLFFAEIAKEASEISGCFSSRARQLRHLHLPSGLQRYMRHVRCCFVDDQNTLVQEGRMLIDYITMNAIAMRKILKKYDKIHSSVNGRNFKTTLRAKHIELLQSPWLTELGAFCINSNNSDIGKSGEFIQQFSCDFSGAEPLMTLTLSNSVNLEYSLTCAVCLDTLFNPYALGCGHLFCKGCACSSASVFLFEGPKAAPKGAKCPVCRAVGVYANSVHLAELDLLLKNSCRDYWKERMQSERMEMVKQSKIYWESQTKFAIGYGH</sequence>
<gene>
    <name evidence="12" type="ORF">QJS04_geneDACA012959</name>
</gene>
<dbReference type="InterPro" id="IPR027370">
    <property type="entry name" value="Znf-RING_euk"/>
</dbReference>
<accession>A0AAV9B5E2</accession>
<feature type="domain" description="RING-type" evidence="10">
    <location>
        <begin position="236"/>
        <end position="285"/>
    </location>
</feature>
<comment type="pathway">
    <text evidence="2">Protein modification; protein ubiquitination.</text>
</comment>
<keyword evidence="6 9" id="KW-0863">Zinc-finger</keyword>
<dbReference type="SMART" id="SM00184">
    <property type="entry name" value="RING"/>
    <property type="match status" value="1"/>
</dbReference>
<proteinExistence type="predicted"/>
<evidence type="ECO:0000259" key="11">
    <source>
        <dbReference type="PROSITE" id="PS51382"/>
    </source>
</evidence>
<evidence type="ECO:0000313" key="13">
    <source>
        <dbReference type="Proteomes" id="UP001179952"/>
    </source>
</evidence>
<dbReference type="InterPro" id="IPR001841">
    <property type="entry name" value="Znf_RING"/>
</dbReference>
<dbReference type="InterPro" id="IPR004331">
    <property type="entry name" value="SPX_dom"/>
</dbReference>
<dbReference type="Gene3D" id="3.30.40.10">
    <property type="entry name" value="Zinc/RING finger domain, C3HC4 (zinc finger)"/>
    <property type="match status" value="1"/>
</dbReference>
<evidence type="ECO:0000256" key="7">
    <source>
        <dbReference type="ARBA" id="ARBA00022786"/>
    </source>
</evidence>
<evidence type="ECO:0000256" key="5">
    <source>
        <dbReference type="ARBA" id="ARBA00022723"/>
    </source>
</evidence>
<evidence type="ECO:0000259" key="10">
    <source>
        <dbReference type="PROSITE" id="PS50089"/>
    </source>
</evidence>
<keyword evidence="7" id="KW-0833">Ubl conjugation pathway</keyword>
<evidence type="ECO:0000256" key="8">
    <source>
        <dbReference type="ARBA" id="ARBA00022833"/>
    </source>
</evidence>
<dbReference type="GO" id="GO:0061630">
    <property type="term" value="F:ubiquitin protein ligase activity"/>
    <property type="evidence" value="ECO:0007669"/>
    <property type="project" value="UniProtKB-EC"/>
</dbReference>
<dbReference type="Proteomes" id="UP001179952">
    <property type="component" value="Unassembled WGS sequence"/>
</dbReference>
<organism evidence="12 13">
    <name type="scientific">Acorus gramineus</name>
    <name type="common">Dwarf sweet flag</name>
    <dbReference type="NCBI Taxonomy" id="55184"/>
    <lineage>
        <taxon>Eukaryota</taxon>
        <taxon>Viridiplantae</taxon>
        <taxon>Streptophyta</taxon>
        <taxon>Embryophyta</taxon>
        <taxon>Tracheophyta</taxon>
        <taxon>Spermatophyta</taxon>
        <taxon>Magnoliopsida</taxon>
        <taxon>Liliopsida</taxon>
        <taxon>Acoraceae</taxon>
        <taxon>Acorus</taxon>
    </lineage>
</organism>
<name>A0AAV9B5E2_ACOGR</name>
<dbReference type="Pfam" id="PF13445">
    <property type="entry name" value="zf-RING_UBOX"/>
    <property type="match status" value="1"/>
</dbReference>
<keyword evidence="13" id="KW-1185">Reference proteome</keyword>
<evidence type="ECO:0000256" key="3">
    <source>
        <dbReference type="ARBA" id="ARBA00012483"/>
    </source>
</evidence>
<dbReference type="PROSITE" id="PS50089">
    <property type="entry name" value="ZF_RING_2"/>
    <property type="match status" value="1"/>
</dbReference>
<dbReference type="EMBL" id="JAUJYN010000005">
    <property type="protein sequence ID" value="KAK1271615.1"/>
    <property type="molecule type" value="Genomic_DNA"/>
</dbReference>
<dbReference type="PANTHER" id="PTHR46764:SF2">
    <property type="entry name" value="E3 UBIQUITIN-PROTEIN LIGASE BAH1-LIKE-RELATED"/>
    <property type="match status" value="1"/>
</dbReference>
<dbReference type="SUPFAM" id="SSF57850">
    <property type="entry name" value="RING/U-box"/>
    <property type="match status" value="1"/>
</dbReference>
<comment type="catalytic activity">
    <reaction evidence="1">
        <text>S-ubiquitinyl-[E2 ubiquitin-conjugating enzyme]-L-cysteine + [acceptor protein]-L-lysine = [E2 ubiquitin-conjugating enzyme]-L-cysteine + N(6)-ubiquitinyl-[acceptor protein]-L-lysine.</text>
        <dbReference type="EC" id="2.3.2.27"/>
    </reaction>
</comment>
<reference evidence="12" key="1">
    <citation type="journal article" date="2023" name="Nat. Commun.">
        <title>Diploid and tetraploid genomes of Acorus and the evolution of monocots.</title>
        <authorList>
            <person name="Ma L."/>
            <person name="Liu K.W."/>
            <person name="Li Z."/>
            <person name="Hsiao Y.Y."/>
            <person name="Qi Y."/>
            <person name="Fu T."/>
            <person name="Tang G.D."/>
            <person name="Zhang D."/>
            <person name="Sun W.H."/>
            <person name="Liu D.K."/>
            <person name="Li Y."/>
            <person name="Chen G.Z."/>
            <person name="Liu X.D."/>
            <person name="Liao X.Y."/>
            <person name="Jiang Y.T."/>
            <person name="Yu X."/>
            <person name="Hao Y."/>
            <person name="Huang J."/>
            <person name="Zhao X.W."/>
            <person name="Ke S."/>
            <person name="Chen Y.Y."/>
            <person name="Wu W.L."/>
            <person name="Hsu J.L."/>
            <person name="Lin Y.F."/>
            <person name="Huang M.D."/>
            <person name="Li C.Y."/>
            <person name="Huang L."/>
            <person name="Wang Z.W."/>
            <person name="Zhao X."/>
            <person name="Zhong W.Y."/>
            <person name="Peng D.H."/>
            <person name="Ahmad S."/>
            <person name="Lan S."/>
            <person name="Zhang J.S."/>
            <person name="Tsai W.C."/>
            <person name="Van de Peer Y."/>
            <person name="Liu Z.J."/>
        </authorList>
    </citation>
    <scope>NUCLEOTIDE SEQUENCE</scope>
    <source>
        <strain evidence="12">SCP</strain>
    </source>
</reference>